<accession>A0A1H2HDI3</accession>
<evidence type="ECO:0000256" key="6">
    <source>
        <dbReference type="ARBA" id="ARBA00022927"/>
    </source>
</evidence>
<evidence type="ECO:0000256" key="8">
    <source>
        <dbReference type="ARBA" id="ARBA00023136"/>
    </source>
</evidence>
<dbReference type="EMBL" id="FNLN01000046">
    <property type="protein sequence ID" value="SDU29951.1"/>
    <property type="molecule type" value="Genomic_DNA"/>
</dbReference>
<feature type="transmembrane region" description="Helical" evidence="9">
    <location>
        <begin position="200"/>
        <end position="226"/>
    </location>
</feature>
<dbReference type="CDD" id="cd06261">
    <property type="entry name" value="TM_PBP2"/>
    <property type="match status" value="1"/>
</dbReference>
<keyword evidence="6" id="KW-0653">Protein transport</keyword>
<feature type="transmembrane region" description="Helical" evidence="9">
    <location>
        <begin position="246"/>
        <end position="272"/>
    </location>
</feature>
<keyword evidence="13" id="KW-1185">Reference proteome</keyword>
<dbReference type="KEGG" id="nur:ATY38_09250"/>
<dbReference type="Gene3D" id="1.10.3720.10">
    <property type="entry name" value="MetI-like"/>
    <property type="match status" value="1"/>
</dbReference>
<dbReference type="GO" id="GO:0055085">
    <property type="term" value="P:transmembrane transport"/>
    <property type="evidence" value="ECO:0007669"/>
    <property type="project" value="InterPro"/>
</dbReference>
<dbReference type="InterPro" id="IPR035906">
    <property type="entry name" value="MetI-like_sf"/>
</dbReference>
<dbReference type="PANTHER" id="PTHR43386">
    <property type="entry name" value="OLIGOPEPTIDE TRANSPORT SYSTEM PERMEASE PROTEIN APPC"/>
    <property type="match status" value="1"/>
</dbReference>
<evidence type="ECO:0000313" key="12">
    <source>
        <dbReference type="EMBL" id="SDU29951.1"/>
    </source>
</evidence>
<dbReference type="GO" id="GO:0005886">
    <property type="term" value="C:plasma membrane"/>
    <property type="evidence" value="ECO:0007669"/>
    <property type="project" value="UniProtKB-SubCell"/>
</dbReference>
<feature type="transmembrane region" description="Helical" evidence="9">
    <location>
        <begin position="381"/>
        <end position="406"/>
    </location>
</feature>
<dbReference type="Proteomes" id="UP000182882">
    <property type="component" value="Unassembled WGS sequence"/>
</dbReference>
<sequence length="503" mass="56329">MPFNPIILWTDALIYLFVGIVFFLIWYVRQNEHLLTPWRRVGHSASGMSALTVLLFFLIVGLLDTIHFRPALDHKTPDGENVYSVEVLSVLDLLVTPLRTNMEKTYSAPLATHLYAKETIELPDGKQIRTFARLKYGGAHLQNPDTDHVNDITWRSVKGLMAGFLFWCLFTAGLIMLLSHRHQKSFTQTIATILRCKMEIPWHAILITLLILLLIIGCGTALAGHYHVLGTDKVGQDILYQSLKSIRVALVIGTLTTLIMLPFALLLGIMAGYFSGWIDDVIQYIYTTLNSIPSVLLIAAAVLMMQVYIETHSELFETVASRADLRLLFLCIILGVTSWTSLCRLLRGEAMKLRELEYIQAAHAFGVSHWRIITRHILPNVMHIVLIATVMDFSGLVLAEAVLSYVGVGVDPSTMSFGTMINAARLEMAREPIVWWALLAAFGFMFTLVLSANLFADAVQNALDPRTRTLKQSKKFFQESENKPQTSSKISQAIKSTGSSHQP</sequence>
<dbReference type="PROSITE" id="PS50928">
    <property type="entry name" value="ABC_TM1"/>
    <property type="match status" value="1"/>
</dbReference>
<protein>
    <submittedName>
        <fullName evidence="12">Peptide/nickel transport system permease protein</fullName>
    </submittedName>
</protein>
<dbReference type="Pfam" id="PF00528">
    <property type="entry name" value="BPD_transp_1"/>
    <property type="match status" value="1"/>
</dbReference>
<feature type="transmembrane region" description="Helical" evidence="9">
    <location>
        <begin position="49"/>
        <end position="68"/>
    </location>
</feature>
<evidence type="ECO:0000313" key="13">
    <source>
        <dbReference type="Proteomes" id="UP000182882"/>
    </source>
</evidence>
<feature type="transmembrane region" description="Helical" evidence="9">
    <location>
        <begin position="433"/>
        <end position="456"/>
    </location>
</feature>
<feature type="domain" description="ABC transmembrane type-1" evidence="11">
    <location>
        <begin position="246"/>
        <end position="456"/>
    </location>
</feature>
<feature type="compositionally biased region" description="Polar residues" evidence="10">
    <location>
        <begin position="483"/>
        <end position="503"/>
    </location>
</feature>
<keyword evidence="3" id="KW-1003">Cell membrane</keyword>
<evidence type="ECO:0000256" key="3">
    <source>
        <dbReference type="ARBA" id="ARBA00022475"/>
    </source>
</evidence>
<feature type="transmembrane region" description="Helical" evidence="9">
    <location>
        <begin position="6"/>
        <end position="28"/>
    </location>
</feature>
<dbReference type="AlphaFoldDB" id="A0A1H2HDI3"/>
<feature type="transmembrane region" description="Helical" evidence="9">
    <location>
        <begin position="160"/>
        <end position="179"/>
    </location>
</feature>
<gene>
    <name evidence="12" type="ORF">SAMN05216406_14612</name>
</gene>
<name>A0A1H2HDI3_9PROT</name>
<evidence type="ECO:0000256" key="5">
    <source>
        <dbReference type="ARBA" id="ARBA00022856"/>
    </source>
</evidence>
<evidence type="ECO:0000256" key="10">
    <source>
        <dbReference type="SAM" id="MobiDB-lite"/>
    </source>
</evidence>
<reference evidence="13" key="1">
    <citation type="submission" date="2016-10" db="EMBL/GenBank/DDBJ databases">
        <authorList>
            <person name="Varghese N."/>
            <person name="Submissions S."/>
        </authorList>
    </citation>
    <scope>NUCLEOTIDE SEQUENCE [LARGE SCALE GENOMIC DNA]</scope>
    <source>
        <strain evidence="13">Nm10</strain>
    </source>
</reference>
<dbReference type="GO" id="GO:0015833">
    <property type="term" value="P:peptide transport"/>
    <property type="evidence" value="ECO:0007669"/>
    <property type="project" value="UniProtKB-KW"/>
</dbReference>
<keyword evidence="2 9" id="KW-0813">Transport</keyword>
<dbReference type="InterPro" id="IPR000515">
    <property type="entry name" value="MetI-like"/>
</dbReference>
<evidence type="ECO:0000256" key="1">
    <source>
        <dbReference type="ARBA" id="ARBA00004651"/>
    </source>
</evidence>
<evidence type="ECO:0000256" key="9">
    <source>
        <dbReference type="RuleBase" id="RU363032"/>
    </source>
</evidence>
<comment type="subcellular location">
    <subcellularLocation>
        <location evidence="1 9">Cell membrane</location>
        <topology evidence="1 9">Multi-pass membrane protein</topology>
    </subcellularLocation>
</comment>
<evidence type="ECO:0000256" key="7">
    <source>
        <dbReference type="ARBA" id="ARBA00022989"/>
    </source>
</evidence>
<feature type="transmembrane region" description="Helical" evidence="9">
    <location>
        <begin position="284"/>
        <end position="307"/>
    </location>
</feature>
<proteinExistence type="inferred from homology"/>
<keyword evidence="8 9" id="KW-0472">Membrane</keyword>
<dbReference type="RefSeq" id="WP_062559045.1">
    <property type="nucleotide sequence ID" value="NZ_CP013341.1"/>
</dbReference>
<evidence type="ECO:0000256" key="4">
    <source>
        <dbReference type="ARBA" id="ARBA00022692"/>
    </source>
</evidence>
<dbReference type="PANTHER" id="PTHR43386:SF24">
    <property type="entry name" value="OLIGOPEPTIDE TRANSPORT SYSTEM PERMEASE PROTEIN AMID"/>
    <property type="match status" value="1"/>
</dbReference>
<dbReference type="SUPFAM" id="SSF161098">
    <property type="entry name" value="MetI-like"/>
    <property type="match status" value="1"/>
</dbReference>
<dbReference type="InterPro" id="IPR050366">
    <property type="entry name" value="BP-dependent_transpt_permease"/>
</dbReference>
<organism evidence="12 13">
    <name type="scientific">Nitrosomonas ureae</name>
    <dbReference type="NCBI Taxonomy" id="44577"/>
    <lineage>
        <taxon>Bacteria</taxon>
        <taxon>Pseudomonadati</taxon>
        <taxon>Pseudomonadota</taxon>
        <taxon>Betaproteobacteria</taxon>
        <taxon>Nitrosomonadales</taxon>
        <taxon>Nitrosomonadaceae</taxon>
        <taxon>Nitrosomonas</taxon>
    </lineage>
</organism>
<keyword evidence="7 9" id="KW-1133">Transmembrane helix</keyword>
<evidence type="ECO:0000259" key="11">
    <source>
        <dbReference type="PROSITE" id="PS50928"/>
    </source>
</evidence>
<dbReference type="GO" id="GO:0015031">
    <property type="term" value="P:protein transport"/>
    <property type="evidence" value="ECO:0007669"/>
    <property type="project" value="UniProtKB-KW"/>
</dbReference>
<feature type="region of interest" description="Disordered" evidence="10">
    <location>
        <begin position="476"/>
        <end position="503"/>
    </location>
</feature>
<comment type="similarity">
    <text evidence="9">Belongs to the binding-protein-dependent transport system permease family.</text>
</comment>
<evidence type="ECO:0000256" key="2">
    <source>
        <dbReference type="ARBA" id="ARBA00022448"/>
    </source>
</evidence>
<keyword evidence="4 9" id="KW-0812">Transmembrane</keyword>
<feature type="transmembrane region" description="Helical" evidence="9">
    <location>
        <begin position="327"/>
        <end position="346"/>
    </location>
</feature>
<keyword evidence="5" id="KW-0571">Peptide transport</keyword>